<evidence type="ECO:0000313" key="1">
    <source>
        <dbReference type="EMBL" id="GAA3873565.1"/>
    </source>
</evidence>
<name>A0ABP7KD46_9MICO</name>
<comment type="caution">
    <text evidence="1">The sequence shown here is derived from an EMBL/GenBank/DDBJ whole genome shotgun (WGS) entry which is preliminary data.</text>
</comment>
<dbReference type="PANTHER" id="PTHR37163">
    <property type="entry name" value="CONSERVED PROTEIN"/>
    <property type="match status" value="1"/>
</dbReference>
<sequence>MSRPPFEPFTAQDIDTVSAQLGRQARDVVGIAARCVCGAPTVVATAPRLADGTPFPTTYYLCHPGATAAISFLEANQVMNEYNQLLADDEEVRAAYARAHESFLADRAVLGDVPEIAGISSGGMPERVKCLHALAGHALAAGPGVNPIGDLALARANWSPDVCVCIDYTAQDSTAANSTATDTTTA</sequence>
<reference evidence="2" key="1">
    <citation type="journal article" date="2019" name="Int. J. Syst. Evol. Microbiol.">
        <title>The Global Catalogue of Microorganisms (GCM) 10K type strain sequencing project: providing services to taxonomists for standard genome sequencing and annotation.</title>
        <authorList>
            <consortium name="The Broad Institute Genomics Platform"/>
            <consortium name="The Broad Institute Genome Sequencing Center for Infectious Disease"/>
            <person name="Wu L."/>
            <person name="Ma J."/>
        </authorList>
    </citation>
    <scope>NUCLEOTIDE SEQUENCE [LARGE SCALE GENOMIC DNA]</scope>
    <source>
        <strain evidence="2">JCM 17021</strain>
    </source>
</reference>
<proteinExistence type="predicted"/>
<protein>
    <submittedName>
        <fullName evidence="1">DUF501 domain-containing protein</fullName>
    </submittedName>
</protein>
<dbReference type="Proteomes" id="UP001501803">
    <property type="component" value="Unassembled WGS sequence"/>
</dbReference>
<dbReference type="PANTHER" id="PTHR37163:SF1">
    <property type="entry name" value="DUF501 DOMAIN-CONTAINING PROTEIN"/>
    <property type="match status" value="1"/>
</dbReference>
<keyword evidence="2" id="KW-1185">Reference proteome</keyword>
<dbReference type="RefSeq" id="WP_345064284.1">
    <property type="nucleotide sequence ID" value="NZ_BAABCN010000002.1"/>
</dbReference>
<dbReference type="EMBL" id="BAABCN010000002">
    <property type="protein sequence ID" value="GAA3873565.1"/>
    <property type="molecule type" value="Genomic_DNA"/>
</dbReference>
<evidence type="ECO:0000313" key="2">
    <source>
        <dbReference type="Proteomes" id="UP001501803"/>
    </source>
</evidence>
<dbReference type="Pfam" id="PF04417">
    <property type="entry name" value="DUF501"/>
    <property type="match status" value="1"/>
</dbReference>
<accession>A0ABP7KD46</accession>
<dbReference type="InterPro" id="IPR007511">
    <property type="entry name" value="DUF501"/>
</dbReference>
<organism evidence="1 2">
    <name type="scientific">Leifsonia kafniensis</name>
    <dbReference type="NCBI Taxonomy" id="475957"/>
    <lineage>
        <taxon>Bacteria</taxon>
        <taxon>Bacillati</taxon>
        <taxon>Actinomycetota</taxon>
        <taxon>Actinomycetes</taxon>
        <taxon>Micrococcales</taxon>
        <taxon>Microbacteriaceae</taxon>
        <taxon>Leifsonia</taxon>
    </lineage>
</organism>
<gene>
    <name evidence="1" type="ORF">GCM10022381_15650</name>
</gene>